<feature type="domain" description="Isochorismatase-like" evidence="2">
    <location>
        <begin position="76"/>
        <end position="236"/>
    </location>
</feature>
<evidence type="ECO:0000259" key="2">
    <source>
        <dbReference type="Pfam" id="PF00857"/>
    </source>
</evidence>
<dbReference type="EMBL" id="JH794549">
    <property type="protein sequence ID" value="ELQ59598.1"/>
    <property type="molecule type" value="Genomic_DNA"/>
</dbReference>
<comment type="similarity">
    <text evidence="1">Belongs to the isochorismatase family.</text>
</comment>
<dbReference type="PANTHER" id="PTHR14119:SF3">
    <property type="entry name" value="ISOCHORISMATASE DOMAIN-CONTAINING PROTEIN 2"/>
    <property type="match status" value="1"/>
</dbReference>
<dbReference type="InterPro" id="IPR036380">
    <property type="entry name" value="Isochorismatase-like_sf"/>
</dbReference>
<protein>
    <submittedName>
        <fullName evidence="3">Isochorismatase domain-containing protein 2</fullName>
    </submittedName>
</protein>
<gene>
    <name evidence="3" type="ORF">OOW_P131scaffold01338g37</name>
</gene>
<dbReference type="InterPro" id="IPR000868">
    <property type="entry name" value="Isochorismatase-like_dom"/>
</dbReference>
<organism>
    <name type="scientific">Pyricularia oryzae (strain P131)</name>
    <name type="common">Rice blast fungus</name>
    <name type="synonym">Magnaporthe oryzae</name>
    <dbReference type="NCBI Taxonomy" id="1143193"/>
    <lineage>
        <taxon>Eukaryota</taxon>
        <taxon>Fungi</taxon>
        <taxon>Dikarya</taxon>
        <taxon>Ascomycota</taxon>
        <taxon>Pezizomycotina</taxon>
        <taxon>Sordariomycetes</taxon>
        <taxon>Sordariomycetidae</taxon>
        <taxon>Magnaporthales</taxon>
        <taxon>Pyriculariaceae</taxon>
        <taxon>Pyricularia</taxon>
    </lineage>
</organism>
<accession>L7IUK6</accession>
<name>L7IUK6_PYRO1</name>
<evidence type="ECO:0000313" key="3">
    <source>
        <dbReference type="EMBL" id="ELQ59598.1"/>
    </source>
</evidence>
<evidence type="ECO:0000256" key="1">
    <source>
        <dbReference type="ARBA" id="ARBA00006336"/>
    </source>
</evidence>
<dbReference type="Pfam" id="PF00857">
    <property type="entry name" value="Isochorismatase"/>
    <property type="match status" value="1"/>
</dbReference>
<dbReference type="Gene3D" id="3.40.50.850">
    <property type="entry name" value="Isochorismatase-like"/>
    <property type="match status" value="1"/>
</dbReference>
<dbReference type="InterPro" id="IPR050993">
    <property type="entry name" value="Isochorismatase_domain"/>
</dbReference>
<dbReference type="SUPFAM" id="SSF52499">
    <property type="entry name" value="Isochorismatase-like hydrolases"/>
    <property type="match status" value="1"/>
</dbReference>
<sequence>MPLEAFHRFSPFVHFGRCCSTNPLVAKIVQSANVEKRSSLDVIRSQTFDACQQCPASTSRSCGDGNDGGSSCGFKATCVCDMQDKFRNAIWEFDKIVLTSQKVIRAAHLLSIPIYATTQNRAKLGPTVPELEELLTAAGPLVREHSDKTKFSMWTPSVQRTLAARDLLGGSGSGRVTVALVGIESHICVTQTALDLLRAGHGVYVLADGVSSCNKEEVPLALARLRAEGAVVTSSEAWLYEVMGDAEIPEFRSIVGLVKKTSADTAAVLQALRPARM</sequence>
<proteinExistence type="inferred from homology"/>
<dbReference type="AlphaFoldDB" id="L7IUK6"/>
<dbReference type="PANTHER" id="PTHR14119">
    <property type="entry name" value="HYDROLASE"/>
    <property type="match status" value="1"/>
</dbReference>
<reference evidence="3" key="1">
    <citation type="journal article" date="2012" name="PLoS Genet.">
        <title>Comparative analysis of the genomes of two field isolates of the rice blast fungus Magnaporthe oryzae.</title>
        <authorList>
            <person name="Xue M."/>
            <person name="Yang J."/>
            <person name="Li Z."/>
            <person name="Hu S."/>
            <person name="Yao N."/>
            <person name="Dean R.A."/>
            <person name="Zhao W."/>
            <person name="Shen M."/>
            <person name="Zhang H."/>
            <person name="Li C."/>
            <person name="Liu L."/>
            <person name="Cao L."/>
            <person name="Xu X."/>
            <person name="Xing Y."/>
            <person name="Hsiang T."/>
            <person name="Zhang Z."/>
            <person name="Xu J.R."/>
            <person name="Peng Y.L."/>
        </authorList>
    </citation>
    <scope>NUCLEOTIDE SEQUENCE [LARGE SCALE GENOMIC DNA]</scope>
    <source>
        <strain evidence="3">P131</strain>
    </source>
</reference>